<gene>
    <name evidence="1" type="ORF">ACFFFU_08335</name>
</gene>
<protein>
    <submittedName>
        <fullName evidence="1">DUF4160 domain-containing protein</fullName>
    </submittedName>
</protein>
<organism evidence="1 2">
    <name type="scientific">Luteimonas padinae</name>
    <dbReference type="NCBI Taxonomy" id="1714359"/>
    <lineage>
        <taxon>Bacteria</taxon>
        <taxon>Pseudomonadati</taxon>
        <taxon>Pseudomonadota</taxon>
        <taxon>Gammaproteobacteria</taxon>
        <taxon>Lysobacterales</taxon>
        <taxon>Lysobacteraceae</taxon>
        <taxon>Luteimonas</taxon>
    </lineage>
</organism>
<sequence>MPTLARLSGCTLTMYAADHQPPHFQVRLRDGREALVEITSLRPLSSAIAPRGLAAAIEWAAANRPVLEATWRELNP</sequence>
<dbReference type="InterPro" id="IPR025427">
    <property type="entry name" value="DUF4160"/>
</dbReference>
<dbReference type="RefSeq" id="WP_229823356.1">
    <property type="nucleotide sequence ID" value="NZ_BMZT01000007.1"/>
</dbReference>
<reference evidence="1 2" key="1">
    <citation type="submission" date="2024-09" db="EMBL/GenBank/DDBJ databases">
        <authorList>
            <person name="Sun Q."/>
            <person name="Mori K."/>
        </authorList>
    </citation>
    <scope>NUCLEOTIDE SEQUENCE [LARGE SCALE GENOMIC DNA]</scope>
    <source>
        <strain evidence="1 2">KCTC 52403</strain>
    </source>
</reference>
<dbReference type="EMBL" id="JBHLTF010000029">
    <property type="protein sequence ID" value="MFC0717756.1"/>
    <property type="molecule type" value="Genomic_DNA"/>
</dbReference>
<keyword evidence="2" id="KW-1185">Reference proteome</keyword>
<proteinExistence type="predicted"/>
<evidence type="ECO:0000313" key="2">
    <source>
        <dbReference type="Proteomes" id="UP001589898"/>
    </source>
</evidence>
<accession>A0ABV6SWD5</accession>
<comment type="caution">
    <text evidence="1">The sequence shown here is derived from an EMBL/GenBank/DDBJ whole genome shotgun (WGS) entry which is preliminary data.</text>
</comment>
<dbReference type="Pfam" id="PF13711">
    <property type="entry name" value="DUF4160"/>
    <property type="match status" value="1"/>
</dbReference>
<name>A0ABV6SWD5_9GAMM</name>
<dbReference type="Proteomes" id="UP001589898">
    <property type="component" value="Unassembled WGS sequence"/>
</dbReference>
<evidence type="ECO:0000313" key="1">
    <source>
        <dbReference type="EMBL" id="MFC0717756.1"/>
    </source>
</evidence>